<evidence type="ECO:0000313" key="5">
    <source>
        <dbReference type="EMBL" id="MFD2462057.1"/>
    </source>
</evidence>
<evidence type="ECO:0000256" key="2">
    <source>
        <dbReference type="ARBA" id="ARBA00022448"/>
    </source>
</evidence>
<name>A0ABW5GMH5_9PSEU</name>
<gene>
    <name evidence="5" type="ORF">ACFSYJ_25850</name>
</gene>
<dbReference type="EMBL" id="JBHUKU010000014">
    <property type="protein sequence ID" value="MFD2462057.1"/>
    <property type="molecule type" value="Genomic_DNA"/>
</dbReference>
<feature type="signal peptide" evidence="4">
    <location>
        <begin position="1"/>
        <end position="21"/>
    </location>
</feature>
<feature type="chain" id="PRO_5045929975" evidence="4">
    <location>
        <begin position="22"/>
        <end position="423"/>
    </location>
</feature>
<dbReference type="SUPFAM" id="SSF53850">
    <property type="entry name" value="Periplasmic binding protein-like II"/>
    <property type="match status" value="1"/>
</dbReference>
<dbReference type="RefSeq" id="WP_345391447.1">
    <property type="nucleotide sequence ID" value="NZ_BAABHG010000004.1"/>
</dbReference>
<proteinExistence type="inferred from homology"/>
<evidence type="ECO:0000256" key="4">
    <source>
        <dbReference type="SAM" id="SignalP"/>
    </source>
</evidence>
<organism evidence="5 6">
    <name type="scientific">Amycolatopsis samaneae</name>
    <dbReference type="NCBI Taxonomy" id="664691"/>
    <lineage>
        <taxon>Bacteria</taxon>
        <taxon>Bacillati</taxon>
        <taxon>Actinomycetota</taxon>
        <taxon>Actinomycetes</taxon>
        <taxon>Pseudonocardiales</taxon>
        <taxon>Pseudonocardiaceae</taxon>
        <taxon>Amycolatopsis</taxon>
    </lineage>
</organism>
<evidence type="ECO:0000256" key="3">
    <source>
        <dbReference type="ARBA" id="ARBA00022729"/>
    </source>
</evidence>
<keyword evidence="3 4" id="KW-0732">Signal</keyword>
<dbReference type="PROSITE" id="PS51257">
    <property type="entry name" value="PROKAR_LIPOPROTEIN"/>
    <property type="match status" value="1"/>
</dbReference>
<accession>A0ABW5GMH5</accession>
<dbReference type="PANTHER" id="PTHR30061:SF50">
    <property type="entry name" value="MALTOSE_MALTODEXTRIN-BINDING PERIPLASMIC PROTEIN"/>
    <property type="match status" value="1"/>
</dbReference>
<dbReference type="CDD" id="cd13585">
    <property type="entry name" value="PBP2_TMBP_like"/>
    <property type="match status" value="1"/>
</dbReference>
<keyword evidence="6" id="KW-1185">Reference proteome</keyword>
<dbReference type="InterPro" id="IPR006059">
    <property type="entry name" value="SBP"/>
</dbReference>
<dbReference type="Pfam" id="PF01547">
    <property type="entry name" value="SBP_bac_1"/>
    <property type="match status" value="1"/>
</dbReference>
<sequence length="423" mass="44911">MKTKAFLLAAAGALAAATLTACGSGSGSGGVSAPADPASVEGTVDMWVYPVINDKNQHTQFWDKQIAAFQAKYPKIKVKAEVFPWANRDTALQTAIAARKGPDVAYLIPDQIPKYATSIAPVDDLLSPQVKESYLPNVRESVTMNGHLMGVPVLVSANPLMCDKKAFAAIGNPPFPKTWDELLALAPRFKEAGIYATNYYGGADASLNQSFYPVLWQAGGQVFGKDGRSVAFNDQSGVDALTFVKKLADGGYVDKEQITTTPASLEQTALAQNKVACTWQNVPADVKSFWGKENIEILPPLSQKSPVGYGTVGTLSVLQGAKSKPAAALWLSWVAQPEVIKAYDVASGYYSPQKDSGGLYPDDPVQTAMEKTVPTMTVGQLNPKSRDVMGVLNPEIQAALLGKKSPKQALDDAAKVAATQLGG</sequence>
<keyword evidence="2" id="KW-0813">Transport</keyword>
<evidence type="ECO:0000313" key="6">
    <source>
        <dbReference type="Proteomes" id="UP001597419"/>
    </source>
</evidence>
<reference evidence="6" key="1">
    <citation type="journal article" date="2019" name="Int. J. Syst. Evol. Microbiol.">
        <title>The Global Catalogue of Microorganisms (GCM) 10K type strain sequencing project: providing services to taxonomists for standard genome sequencing and annotation.</title>
        <authorList>
            <consortium name="The Broad Institute Genomics Platform"/>
            <consortium name="The Broad Institute Genome Sequencing Center for Infectious Disease"/>
            <person name="Wu L."/>
            <person name="Ma J."/>
        </authorList>
    </citation>
    <scope>NUCLEOTIDE SEQUENCE [LARGE SCALE GENOMIC DNA]</scope>
    <source>
        <strain evidence="6">CGMCC 4.7643</strain>
    </source>
</reference>
<comment type="caution">
    <text evidence="5">The sequence shown here is derived from an EMBL/GenBank/DDBJ whole genome shotgun (WGS) entry which is preliminary data.</text>
</comment>
<dbReference type="Proteomes" id="UP001597419">
    <property type="component" value="Unassembled WGS sequence"/>
</dbReference>
<dbReference type="Gene3D" id="3.40.190.10">
    <property type="entry name" value="Periplasmic binding protein-like II"/>
    <property type="match status" value="1"/>
</dbReference>
<dbReference type="PANTHER" id="PTHR30061">
    <property type="entry name" value="MALTOSE-BINDING PERIPLASMIC PROTEIN"/>
    <property type="match status" value="1"/>
</dbReference>
<protein>
    <submittedName>
        <fullName evidence="5">ABC transporter substrate-binding protein</fullName>
    </submittedName>
</protein>
<comment type="similarity">
    <text evidence="1">Belongs to the bacterial solute-binding protein 1 family.</text>
</comment>
<evidence type="ECO:0000256" key="1">
    <source>
        <dbReference type="ARBA" id="ARBA00008520"/>
    </source>
</evidence>